<dbReference type="GO" id="GO:0003755">
    <property type="term" value="F:peptidyl-prolyl cis-trans isomerase activity"/>
    <property type="evidence" value="ECO:0007669"/>
    <property type="project" value="UniProtKB-KW"/>
</dbReference>
<feature type="signal peptide" evidence="4">
    <location>
        <begin position="1"/>
        <end position="29"/>
    </location>
</feature>
<proteinExistence type="inferred from homology"/>
<dbReference type="RefSeq" id="WP_229728479.1">
    <property type="nucleotide sequence ID" value="NZ_BMCG01000001.1"/>
</dbReference>
<reference evidence="6" key="2">
    <citation type="submission" date="2020-09" db="EMBL/GenBank/DDBJ databases">
        <authorList>
            <person name="Sun Q."/>
            <person name="Sedlacek I."/>
        </authorList>
    </citation>
    <scope>NUCLEOTIDE SEQUENCE</scope>
    <source>
        <strain evidence="6">CCM 7086</strain>
    </source>
</reference>
<protein>
    <submittedName>
        <fullName evidence="6">Peptidylprolyl isomerase</fullName>
    </submittedName>
</protein>
<name>A0A8J2UNC9_9BURK</name>
<evidence type="ECO:0000313" key="6">
    <source>
        <dbReference type="EMBL" id="GGB95548.1"/>
    </source>
</evidence>
<keyword evidence="3" id="KW-0697">Rotamase</keyword>
<keyword evidence="4" id="KW-0732">Signal</keyword>
<dbReference type="PANTHER" id="PTHR47245:SF3">
    <property type="entry name" value="PEPTIDYL-PROLYL CIS-TRANS ISOMERASE, PPIC-TYPE-RELATED"/>
    <property type="match status" value="1"/>
</dbReference>
<accession>A0A8J2UNC9</accession>
<dbReference type="SUPFAM" id="SSF109998">
    <property type="entry name" value="Triger factor/SurA peptide-binding domain-like"/>
    <property type="match status" value="1"/>
</dbReference>
<dbReference type="InterPro" id="IPR023058">
    <property type="entry name" value="PPIase_PpiC_CS"/>
</dbReference>
<dbReference type="InterPro" id="IPR050245">
    <property type="entry name" value="PrsA_foldase"/>
</dbReference>
<sequence length="305" mass="33653">MKYKNRTLMPLIRSLAGVVMLSAIGISTAQTVAGDKPVATLGSASIGQNEIARMLQGMPDAERAAIRGNRAGVENWLRQRLAAEVLLNEAKKNGWSNRPEIRERIDLAVKDVTERVITTTYIESVSQVPADYPSEAELKDAYEKAKGNFKLPVMYRVAQIYLAHDGSSSADRQRDEAKKLSTQARRGDFAALAKSHSQDKRTAERGGDVGLLPLAQLLPEVRDVVAKMKVGDVGEPVRSESGYHIVKLLETQPERTATFEEVRPRLQAALREQRRQQLAQEYLAKLIPAEGLKIDSTALDAALQK</sequence>
<keyword evidence="7" id="KW-1185">Reference proteome</keyword>
<feature type="domain" description="PpiC" evidence="5">
    <location>
        <begin position="152"/>
        <end position="250"/>
    </location>
</feature>
<feature type="chain" id="PRO_5035217257" evidence="4">
    <location>
        <begin position="30"/>
        <end position="305"/>
    </location>
</feature>
<dbReference type="PROSITE" id="PS01096">
    <property type="entry name" value="PPIC_PPIASE_1"/>
    <property type="match status" value="1"/>
</dbReference>
<comment type="similarity">
    <text evidence="1">Belongs to the PpiC/parvulin rotamase family.</text>
</comment>
<keyword evidence="2 3" id="KW-0413">Isomerase</keyword>
<evidence type="ECO:0000313" key="7">
    <source>
        <dbReference type="Proteomes" id="UP000620266"/>
    </source>
</evidence>
<evidence type="ECO:0000256" key="2">
    <source>
        <dbReference type="ARBA" id="ARBA00023235"/>
    </source>
</evidence>
<organism evidence="6 7">
    <name type="scientific">Oxalicibacterium flavum</name>
    <dbReference type="NCBI Taxonomy" id="179467"/>
    <lineage>
        <taxon>Bacteria</taxon>
        <taxon>Pseudomonadati</taxon>
        <taxon>Pseudomonadota</taxon>
        <taxon>Betaproteobacteria</taxon>
        <taxon>Burkholderiales</taxon>
        <taxon>Oxalobacteraceae</taxon>
        <taxon>Oxalicibacterium</taxon>
    </lineage>
</organism>
<dbReference type="InterPro" id="IPR046357">
    <property type="entry name" value="PPIase_dom_sf"/>
</dbReference>
<dbReference type="SUPFAM" id="SSF54534">
    <property type="entry name" value="FKBP-like"/>
    <property type="match status" value="1"/>
</dbReference>
<dbReference type="AlphaFoldDB" id="A0A8J2UNC9"/>
<reference evidence="6" key="1">
    <citation type="journal article" date="2014" name="Int. J. Syst. Evol. Microbiol.">
        <title>Complete genome sequence of Corynebacterium casei LMG S-19264T (=DSM 44701T), isolated from a smear-ripened cheese.</title>
        <authorList>
            <consortium name="US DOE Joint Genome Institute (JGI-PGF)"/>
            <person name="Walter F."/>
            <person name="Albersmeier A."/>
            <person name="Kalinowski J."/>
            <person name="Ruckert C."/>
        </authorList>
    </citation>
    <scope>NUCLEOTIDE SEQUENCE</scope>
    <source>
        <strain evidence="6">CCM 7086</strain>
    </source>
</reference>
<dbReference type="PANTHER" id="PTHR47245">
    <property type="entry name" value="PEPTIDYLPROLYL ISOMERASE"/>
    <property type="match status" value="1"/>
</dbReference>
<dbReference type="InterPro" id="IPR027304">
    <property type="entry name" value="Trigger_fact/SurA_dom_sf"/>
</dbReference>
<dbReference type="InterPro" id="IPR000297">
    <property type="entry name" value="PPIase_PpiC"/>
</dbReference>
<gene>
    <name evidence="6" type="ORF">GCM10007205_00970</name>
</gene>
<comment type="caution">
    <text evidence="6">The sequence shown here is derived from an EMBL/GenBank/DDBJ whole genome shotgun (WGS) entry which is preliminary data.</text>
</comment>
<dbReference type="EMBL" id="BMCG01000001">
    <property type="protein sequence ID" value="GGB95548.1"/>
    <property type="molecule type" value="Genomic_DNA"/>
</dbReference>
<evidence type="ECO:0000256" key="4">
    <source>
        <dbReference type="SAM" id="SignalP"/>
    </source>
</evidence>
<evidence type="ECO:0000259" key="5">
    <source>
        <dbReference type="PROSITE" id="PS50198"/>
    </source>
</evidence>
<evidence type="ECO:0000256" key="3">
    <source>
        <dbReference type="PROSITE-ProRule" id="PRU00278"/>
    </source>
</evidence>
<dbReference type="PROSITE" id="PS50198">
    <property type="entry name" value="PPIC_PPIASE_2"/>
    <property type="match status" value="1"/>
</dbReference>
<dbReference type="Proteomes" id="UP000620266">
    <property type="component" value="Unassembled WGS sequence"/>
</dbReference>
<evidence type="ECO:0000256" key="1">
    <source>
        <dbReference type="ARBA" id="ARBA00007656"/>
    </source>
</evidence>
<dbReference type="Gene3D" id="3.10.50.40">
    <property type="match status" value="1"/>
</dbReference>
<dbReference type="Pfam" id="PF13145">
    <property type="entry name" value="Rotamase_2"/>
    <property type="match status" value="1"/>
</dbReference>